<protein>
    <submittedName>
        <fullName evidence="5">Amino acid/amide ABC transporter substrate-binding protein, HAAT family</fullName>
    </submittedName>
</protein>
<dbReference type="Gene3D" id="2.70.170.10">
    <property type="entry name" value="Neurotransmitter-gated ion-channel ligand-binding domain"/>
    <property type="match status" value="1"/>
</dbReference>
<reference evidence="5" key="1">
    <citation type="submission" date="2019-02" db="EMBL/GenBank/DDBJ databases">
        <authorList>
            <person name="Gruber-Vodicka R. H."/>
            <person name="Seah K. B. B."/>
        </authorList>
    </citation>
    <scope>NUCLEOTIDE SEQUENCE</scope>
    <source>
        <strain evidence="5">BECK_BZ106</strain>
    </source>
</reference>
<proteinExistence type="inferred from homology"/>
<feature type="transmembrane region" description="Helical" evidence="3">
    <location>
        <begin position="647"/>
        <end position="668"/>
    </location>
</feature>
<feature type="transmembrane region" description="Helical" evidence="3">
    <location>
        <begin position="709"/>
        <end position="734"/>
    </location>
</feature>
<dbReference type="InterPro" id="IPR028081">
    <property type="entry name" value="Leu-bd"/>
</dbReference>
<dbReference type="EMBL" id="CAADFD010000061">
    <property type="protein sequence ID" value="VFJ60900.1"/>
    <property type="molecule type" value="Genomic_DNA"/>
</dbReference>
<keyword evidence="3" id="KW-0812">Transmembrane</keyword>
<organism evidence="5">
    <name type="scientific">Candidatus Kentrum sp. FW</name>
    <dbReference type="NCBI Taxonomy" id="2126338"/>
    <lineage>
        <taxon>Bacteria</taxon>
        <taxon>Pseudomonadati</taxon>
        <taxon>Pseudomonadota</taxon>
        <taxon>Gammaproteobacteria</taxon>
        <taxon>Candidatus Kentrum</taxon>
    </lineage>
</organism>
<evidence type="ECO:0000259" key="4">
    <source>
        <dbReference type="Pfam" id="PF13458"/>
    </source>
</evidence>
<keyword evidence="2" id="KW-0732">Signal</keyword>
<dbReference type="SUPFAM" id="SSF53822">
    <property type="entry name" value="Periplasmic binding protein-like I"/>
    <property type="match status" value="1"/>
</dbReference>
<dbReference type="InterPro" id="IPR028082">
    <property type="entry name" value="Peripla_BP_I"/>
</dbReference>
<dbReference type="GO" id="GO:0016020">
    <property type="term" value="C:membrane"/>
    <property type="evidence" value="ECO:0007669"/>
    <property type="project" value="InterPro"/>
</dbReference>
<feature type="transmembrane region" description="Helical" evidence="3">
    <location>
        <begin position="620"/>
        <end position="640"/>
    </location>
</feature>
<evidence type="ECO:0000256" key="2">
    <source>
        <dbReference type="ARBA" id="ARBA00022729"/>
    </source>
</evidence>
<keyword evidence="3" id="KW-1133">Transmembrane helix</keyword>
<feature type="transmembrane region" description="Helical" evidence="3">
    <location>
        <begin position="9"/>
        <end position="30"/>
    </location>
</feature>
<evidence type="ECO:0000256" key="3">
    <source>
        <dbReference type="SAM" id="Phobius"/>
    </source>
</evidence>
<keyword evidence="3" id="KW-0472">Membrane</keyword>
<feature type="transmembrane region" description="Helical" evidence="3">
    <location>
        <begin position="680"/>
        <end position="697"/>
    </location>
</feature>
<feature type="domain" description="Leucine-binding protein" evidence="4">
    <location>
        <begin position="35"/>
        <end position="387"/>
    </location>
</feature>
<evidence type="ECO:0000256" key="1">
    <source>
        <dbReference type="ARBA" id="ARBA00010062"/>
    </source>
</evidence>
<dbReference type="InterPro" id="IPR036734">
    <property type="entry name" value="Neur_chan_lig-bd_sf"/>
</dbReference>
<dbReference type="PANTHER" id="PTHR47151:SF2">
    <property type="entry name" value="AMINO ACID BINDING PROTEIN"/>
    <property type="match status" value="1"/>
</dbReference>
<accession>A0A450T2Z1</accession>
<dbReference type="PANTHER" id="PTHR47151">
    <property type="entry name" value="LEU/ILE/VAL-BINDING ABC TRANSPORTER SUBUNIT"/>
    <property type="match status" value="1"/>
</dbReference>
<sequence length="738" mass="83762">MNKKQVSRLLIYLVVLAILVVILLVFYRYFYPSETIRIAVAGPMGGTHPTSIAIREGVRHKVDEVNAGGGIGGRKVIIEYFNDNDDRRRAIAVANEIAERDNILMVIGHKSSGASIAAGRIYRKAGIPAITASAMASTVTKDNKWYFRVISNTAFQGDYIANYISRALRQKLVSIVYDTGAYGSSLVKHFKISARKQGIEIVGSWGVPPDRGSPDTRLKTIVADLRTIEYPGMLFLATLNRDTMDLITLLRGTGSEIPIFVSYLTAADLKVLRQHPQEQKVPGFFSNGIYSSKPFLPDIANDKARELRRRILAEYGRDPMWHAYTYYDAVTTALKAIEHAEIRGRGHLRGDRKAIRTALTEFYSHEQGVPGTTGQIFFDENGDRNGHMATVTFHNRKQLPAYLQYEQTVIPIGSQDLFQDTLEGKHLLIGDKMMDGIQVVFVSVDVMAIREIDFEGQHFTADFILRFRYKGEFDDTDIHFIDAAEPVLLGKPILEKTEDGVTTRSYRVSARFNAGFDFSDFPFERHRLTIRFVHNRLKRDKLVYATDPAGIREVEAGSKIQVSDAQWDVGWVVEKGDYFQDVTQAESTLGEPASFDSPQSLAYPRYNVELTMTRSGLESWLRPFLPLLILFILLYFQFFLSGRVHWLRLLFVIALLPSAICLHTSMPIVWMTEQPAAIEWAFYVFYVFVILALAEFNRTARRIRDNEKLGILMYVFSGISFFPLIMLVMIAFYANHYF</sequence>
<evidence type="ECO:0000313" key="5">
    <source>
        <dbReference type="EMBL" id="VFJ60900.1"/>
    </source>
</evidence>
<comment type="similarity">
    <text evidence="1">Belongs to the leucine-binding protein family.</text>
</comment>
<dbReference type="Pfam" id="PF13458">
    <property type="entry name" value="Peripla_BP_6"/>
    <property type="match status" value="1"/>
</dbReference>
<dbReference type="Gene3D" id="3.40.50.2300">
    <property type="match status" value="2"/>
</dbReference>
<dbReference type="AlphaFoldDB" id="A0A450T2Z1"/>
<dbReference type="GO" id="GO:0005230">
    <property type="term" value="F:extracellular ligand-gated monoatomic ion channel activity"/>
    <property type="evidence" value="ECO:0007669"/>
    <property type="project" value="InterPro"/>
</dbReference>
<name>A0A450T2Z1_9GAMM</name>
<gene>
    <name evidence="5" type="ORF">BECKFW1821B_GA0114236_10619</name>
</gene>